<feature type="transmembrane region" description="Helical" evidence="1">
    <location>
        <begin position="13"/>
        <end position="35"/>
    </location>
</feature>
<comment type="caution">
    <text evidence="2">The sequence shown here is derived from an EMBL/GenBank/DDBJ whole genome shotgun (WGS) entry which is preliminary data.</text>
</comment>
<evidence type="ECO:0000313" key="2">
    <source>
        <dbReference type="EMBL" id="KPC50834.1"/>
    </source>
</evidence>
<evidence type="ECO:0000256" key="1">
    <source>
        <dbReference type="SAM" id="Phobius"/>
    </source>
</evidence>
<accession>A0A0N0XH82</accession>
<protein>
    <submittedName>
        <fullName evidence="2">Uncharacterized protein</fullName>
    </submittedName>
</protein>
<dbReference type="OrthoDB" id="8585321at2"/>
<organism evidence="2 3">
    <name type="scientific">Amantichitinum ursilacus</name>
    <dbReference type="NCBI Taxonomy" id="857265"/>
    <lineage>
        <taxon>Bacteria</taxon>
        <taxon>Pseudomonadati</taxon>
        <taxon>Pseudomonadota</taxon>
        <taxon>Betaproteobacteria</taxon>
        <taxon>Neisseriales</taxon>
        <taxon>Chitinibacteraceae</taxon>
        <taxon>Amantichitinum</taxon>
    </lineage>
</organism>
<gene>
    <name evidence="2" type="ORF">WG78_16110</name>
</gene>
<evidence type="ECO:0000313" key="3">
    <source>
        <dbReference type="Proteomes" id="UP000037939"/>
    </source>
</evidence>
<dbReference type="Proteomes" id="UP000037939">
    <property type="component" value="Unassembled WGS sequence"/>
</dbReference>
<proteinExistence type="predicted"/>
<keyword evidence="1" id="KW-0472">Membrane</keyword>
<reference evidence="2 3" key="1">
    <citation type="submission" date="2015-07" db="EMBL/GenBank/DDBJ databases">
        <title>Draft genome sequence of the Amantichitinum ursilacus IGB-41, a new chitin-degrading bacterium.</title>
        <authorList>
            <person name="Kirstahler P."/>
            <person name="Guenther M."/>
            <person name="Grumaz C."/>
            <person name="Rupp S."/>
            <person name="Zibek S."/>
            <person name="Sohn K."/>
        </authorList>
    </citation>
    <scope>NUCLEOTIDE SEQUENCE [LARGE SCALE GENOMIC DNA]</scope>
    <source>
        <strain evidence="2 3">IGB-41</strain>
    </source>
</reference>
<keyword evidence="1" id="KW-1133">Transmembrane helix</keyword>
<dbReference type="EMBL" id="LAQT01000026">
    <property type="protein sequence ID" value="KPC50834.1"/>
    <property type="molecule type" value="Genomic_DNA"/>
</dbReference>
<keyword evidence="1" id="KW-0812">Transmembrane</keyword>
<dbReference type="AlphaFoldDB" id="A0A0N0XH82"/>
<name>A0A0N0XH82_9NEIS</name>
<keyword evidence="3" id="KW-1185">Reference proteome</keyword>
<dbReference type="Pfam" id="PF20567">
    <property type="entry name" value="DUF6776"/>
    <property type="match status" value="1"/>
</dbReference>
<sequence length="221" mass="23627">MALRPNPTWMSQLGRYGVVVLLMGGALLAGIAYGLRSGQAQARASVSSEAAALMRNASALAEANNKLAAQAQQLQITESARAALASDLADAQQDLARSRESLAFFETLLTTNDRAHQVSFALCEFDAAGKGLWHYRLLVVQGVNQAPEFDGQLTLTALTKNNGKTARTEMPSQPVRVKHYQRFEGDLTLPAGVEPDAFEATLGIKDTRASLAQCQKKPGGV</sequence>
<dbReference type="STRING" id="857265.WG78_16110"/>
<dbReference type="InterPro" id="IPR046703">
    <property type="entry name" value="DUF6776"/>
</dbReference>